<keyword evidence="3" id="KW-1185">Reference proteome</keyword>
<protein>
    <recommendedName>
        <fullName evidence="1">DUF6883 domain-containing protein</fullName>
    </recommendedName>
</protein>
<name>B5W7D5_LIMMA</name>
<dbReference type="EMBL" id="ABYK01000051">
    <property type="protein sequence ID" value="EDZ92556.1"/>
    <property type="molecule type" value="Genomic_DNA"/>
</dbReference>
<organism evidence="2 3">
    <name type="scientific">Limnospira maxima CS-328</name>
    <dbReference type="NCBI Taxonomy" id="513049"/>
    <lineage>
        <taxon>Bacteria</taxon>
        <taxon>Bacillati</taxon>
        <taxon>Cyanobacteriota</taxon>
        <taxon>Cyanophyceae</taxon>
        <taxon>Oscillatoriophycideae</taxon>
        <taxon>Oscillatoriales</taxon>
        <taxon>Sirenicapillariaceae</taxon>
        <taxon>Limnospira</taxon>
    </lineage>
</organism>
<sequence>MKLPNPEQALIPFEKLEGYSLNPNHSEGRHKAIVFQSALGIGLEEAEELRAALRQALKAEEAIPTQYNIYGQKYQIDFEMTRESKSAIIRSIWMVRQNEDFPRLITCYIP</sequence>
<dbReference type="AlphaFoldDB" id="B5W7D5"/>
<evidence type="ECO:0000259" key="1">
    <source>
        <dbReference type="Pfam" id="PF21814"/>
    </source>
</evidence>
<gene>
    <name evidence="2" type="ORF">AmaxDRAFT_4685</name>
</gene>
<reference evidence="2 3" key="1">
    <citation type="journal article" date="2011" name="Appl. Environ. Microbiol.">
        <title>Contribution of a Sodium Ion Gradient to Energy Conservation during Fermentation in the Cyanobacterium Arthrospira (Spirulina) maxima CS-328.</title>
        <authorList>
            <person name="Carrieri D."/>
            <person name="Ananyev G."/>
            <person name="Lenz O."/>
            <person name="Bryant D.A."/>
            <person name="Dismukes G.C."/>
        </authorList>
    </citation>
    <scope>NUCLEOTIDE SEQUENCE [LARGE SCALE GENOMIC DNA]</scope>
    <source>
        <strain evidence="2 3">CS-328</strain>
    </source>
</reference>
<comment type="caution">
    <text evidence="2">The sequence shown here is derived from an EMBL/GenBank/DDBJ whole genome shotgun (WGS) entry which is preliminary data.</text>
</comment>
<accession>B5W7D5</accession>
<proteinExistence type="predicted"/>
<dbReference type="Pfam" id="PF21814">
    <property type="entry name" value="DUF6883"/>
    <property type="match status" value="1"/>
</dbReference>
<feature type="domain" description="DUF6883" evidence="1">
    <location>
        <begin position="2"/>
        <end position="109"/>
    </location>
</feature>
<dbReference type="InterPro" id="IPR049250">
    <property type="entry name" value="DUF6883"/>
</dbReference>
<evidence type="ECO:0000313" key="2">
    <source>
        <dbReference type="EMBL" id="EDZ92556.1"/>
    </source>
</evidence>
<dbReference type="Proteomes" id="UP000004061">
    <property type="component" value="Unassembled WGS sequence"/>
</dbReference>
<evidence type="ECO:0000313" key="3">
    <source>
        <dbReference type="Proteomes" id="UP000004061"/>
    </source>
</evidence>
<dbReference type="RefSeq" id="WP_006670410.1">
    <property type="nucleotide sequence ID" value="NZ_ABYK01000051.1"/>
</dbReference>